<organism evidence="2 3">
    <name type="scientific">Brumimicrobium glaciale</name>
    <dbReference type="NCBI Taxonomy" id="200475"/>
    <lineage>
        <taxon>Bacteria</taxon>
        <taxon>Pseudomonadati</taxon>
        <taxon>Bacteroidota</taxon>
        <taxon>Flavobacteriia</taxon>
        <taxon>Flavobacteriales</taxon>
        <taxon>Crocinitomicaceae</taxon>
        <taxon>Brumimicrobium</taxon>
    </lineage>
</organism>
<dbReference type="InterPro" id="IPR015943">
    <property type="entry name" value="WD40/YVTN_repeat-like_dom_sf"/>
</dbReference>
<feature type="domain" description="PorZ N-terminal beta-propeller" evidence="1">
    <location>
        <begin position="48"/>
        <end position="202"/>
    </location>
</feature>
<sequence length="775" mass="84277">MFSMRKIGTLLIALSFSLAGFTQVGMGQWRMHISPNSAIDVVEGNGVVYTIMNNGMLEFDLNEGEKTVWTVANYLSDVSPSALAYDKGSANLLIGYENGNLDIINKNTVYNLPAIVQSSVNGQKKINRIIVKDGLAYLATGVGIVVVNLSKREIRDTYNPTTSGANFLDLAFFQDSIYALTEAGVYVGNANNSFLADPGQWKLMPNILDYTANGSYTQLEAFEDKLFLAYNHEFYSGDTVFQIVNSSATIFLDEIEIYGLNGSKSNLLVSTSGSVYNYDQSLIQIDNVYQYENAGFPDPQNVCIVGSDYFIADSKWGLIKAKNAFQSSSISFGGPRYNSAYRAKWIDGTLAVANGGLNGTAPLFSRKGGATMVDDEWTSTVINEQPMLQGTDAWDFISTAINPKNTKEVAYGSYSAVPLVIANEGVVTDTFVFSNSLIEETGNVGWGYISDIEYDSKGNLWVANANAVKPLKVRTEDGLWFDFNVGSAVNSKITGRLLIDNNNTKWMSVIGTGLLAFNEGDNIDDASDDNFRLLTTTTNNGALPSASVEAIAEDFDGNIWIGTPEGMRVLYNATNVFDASPGQFEFQKLLIEFGENVEIVLGTTHITAIEIDGANRKWIGTASSGVFLLSPDGLAVERNFTAENSSLLSNSILDITINQKNGEVFFITEDGMISYRSDASQGDSEYESVNVFPNPVHPEYSGPITIQGIAYNSDVKITDVSGKLIYKTISNGGTATWSGKTLDGKRAATGVYLIWTSIDDPEFKGRQVGKVVLIN</sequence>
<dbReference type="OrthoDB" id="9807410at2"/>
<name>A0A4Q4KRJ7_9FLAO</name>
<dbReference type="InterPro" id="IPR048954">
    <property type="entry name" value="PorZ_N"/>
</dbReference>
<proteinExistence type="predicted"/>
<gene>
    <name evidence="2" type="ORF">ERX46_00660</name>
</gene>
<dbReference type="SUPFAM" id="SSF63829">
    <property type="entry name" value="Calcium-dependent phosphotriesterase"/>
    <property type="match status" value="1"/>
</dbReference>
<accession>A0A4Q4KRJ7</accession>
<evidence type="ECO:0000259" key="1">
    <source>
        <dbReference type="Pfam" id="PF21544"/>
    </source>
</evidence>
<dbReference type="Pfam" id="PF07494">
    <property type="entry name" value="Reg_prop"/>
    <property type="match status" value="1"/>
</dbReference>
<protein>
    <recommendedName>
        <fullName evidence="1">PorZ N-terminal beta-propeller domain-containing protein</fullName>
    </recommendedName>
</protein>
<keyword evidence="3" id="KW-1185">Reference proteome</keyword>
<dbReference type="Proteomes" id="UP000293952">
    <property type="component" value="Unassembled WGS sequence"/>
</dbReference>
<reference evidence="2 3" key="1">
    <citation type="submission" date="2019-02" db="EMBL/GenBank/DDBJ databases">
        <title>Genome sequence of the sea-ice species Brumimicrobium glaciale.</title>
        <authorList>
            <person name="Bowman J.P."/>
        </authorList>
    </citation>
    <scope>NUCLEOTIDE SEQUENCE [LARGE SCALE GENOMIC DNA]</scope>
    <source>
        <strain evidence="2 3">IC156</strain>
    </source>
</reference>
<dbReference type="Pfam" id="PF21544">
    <property type="entry name" value="PorZ_N_b_propeller"/>
    <property type="match status" value="1"/>
</dbReference>
<dbReference type="Gene3D" id="2.130.10.10">
    <property type="entry name" value="YVTN repeat-like/Quinoprotein amine dehydrogenase"/>
    <property type="match status" value="2"/>
</dbReference>
<comment type="caution">
    <text evidence="2">The sequence shown here is derived from an EMBL/GenBank/DDBJ whole genome shotgun (WGS) entry which is preliminary data.</text>
</comment>
<dbReference type="InterPro" id="IPR011110">
    <property type="entry name" value="Reg_prop"/>
</dbReference>
<dbReference type="AlphaFoldDB" id="A0A4Q4KRJ7"/>
<dbReference type="EMBL" id="SETE01000001">
    <property type="protein sequence ID" value="RYM35532.1"/>
    <property type="molecule type" value="Genomic_DNA"/>
</dbReference>
<evidence type="ECO:0000313" key="3">
    <source>
        <dbReference type="Proteomes" id="UP000293952"/>
    </source>
</evidence>
<evidence type="ECO:0000313" key="2">
    <source>
        <dbReference type="EMBL" id="RYM35532.1"/>
    </source>
</evidence>